<accession>A0A5C4JK83</accession>
<reference evidence="1 2" key="1">
    <citation type="submission" date="2019-05" db="EMBL/GenBank/DDBJ databases">
        <title>Draft genome sequence of Actinomadura sp. 14C53.</title>
        <authorList>
            <person name="Saricaoglu S."/>
            <person name="Isik K."/>
        </authorList>
    </citation>
    <scope>NUCLEOTIDE SEQUENCE [LARGE SCALE GENOMIC DNA]</scope>
    <source>
        <strain evidence="1 2">14C53</strain>
    </source>
</reference>
<sequence length="76" mass="8793">MPRPTLSRNWQELEFLFPADYRRGAGAQLETVFIARPDSLDLITGPHGPYPFDYAGLTLDRCVAWLDEHCRSIWQN</sequence>
<dbReference type="EMBL" id="VCKW01000003">
    <property type="protein sequence ID" value="TMR07290.1"/>
    <property type="molecule type" value="Genomic_DNA"/>
</dbReference>
<gene>
    <name evidence="1" type="ORF">ETD83_01480</name>
</gene>
<name>A0A5C4JK83_9ACTN</name>
<comment type="caution">
    <text evidence="1">The sequence shown here is derived from an EMBL/GenBank/DDBJ whole genome shotgun (WGS) entry which is preliminary data.</text>
</comment>
<dbReference type="AlphaFoldDB" id="A0A5C4JK83"/>
<evidence type="ECO:0000313" key="1">
    <source>
        <dbReference type="EMBL" id="TMR07290.1"/>
    </source>
</evidence>
<keyword evidence="2" id="KW-1185">Reference proteome</keyword>
<evidence type="ECO:0000313" key="2">
    <source>
        <dbReference type="Proteomes" id="UP000309174"/>
    </source>
</evidence>
<protein>
    <submittedName>
        <fullName evidence="1">Uncharacterized protein</fullName>
    </submittedName>
</protein>
<organism evidence="1 2">
    <name type="scientific">Actinomadura soli</name>
    <dbReference type="NCBI Taxonomy" id="2508997"/>
    <lineage>
        <taxon>Bacteria</taxon>
        <taxon>Bacillati</taxon>
        <taxon>Actinomycetota</taxon>
        <taxon>Actinomycetes</taxon>
        <taxon>Streptosporangiales</taxon>
        <taxon>Thermomonosporaceae</taxon>
        <taxon>Actinomadura</taxon>
    </lineage>
</organism>
<dbReference type="OrthoDB" id="3431481at2"/>
<dbReference type="Proteomes" id="UP000309174">
    <property type="component" value="Unassembled WGS sequence"/>
</dbReference>
<dbReference type="RefSeq" id="WP_138643213.1">
    <property type="nucleotide sequence ID" value="NZ_VCKW01000003.1"/>
</dbReference>
<proteinExistence type="predicted"/>